<gene>
    <name evidence="1" type="ORF">H9629_14535</name>
</gene>
<dbReference type="Proteomes" id="UP000621930">
    <property type="component" value="Unassembled WGS sequence"/>
</dbReference>
<keyword evidence="2" id="KW-1185">Reference proteome</keyword>
<comment type="caution">
    <text evidence="1">The sequence shown here is derived from an EMBL/GenBank/DDBJ whole genome shotgun (WGS) entry which is preliminary data.</text>
</comment>
<accession>A0ABR8W0L5</accession>
<name>A0ABR8W0L5_9GAMM</name>
<reference evidence="1 2" key="1">
    <citation type="submission" date="2020-08" db="EMBL/GenBank/DDBJ databases">
        <title>A Genomic Blueprint of the Chicken Gut Microbiome.</title>
        <authorList>
            <person name="Gilroy R."/>
            <person name="Ravi A."/>
            <person name="Getino M."/>
            <person name="Pursley I."/>
            <person name="Horton D.L."/>
            <person name="Alikhan N.-F."/>
            <person name="Baker D."/>
            <person name="Gharbi K."/>
            <person name="Hall N."/>
            <person name="Watson M."/>
            <person name="Adriaenssens E.M."/>
            <person name="Foster-Nyarko E."/>
            <person name="Jarju S."/>
            <person name="Secka A."/>
            <person name="Antonio M."/>
            <person name="Oren A."/>
            <person name="Chaudhuri R."/>
            <person name="La Ragione R.M."/>
            <person name="Hildebrand F."/>
            <person name="Pallen M.J."/>
        </authorList>
    </citation>
    <scope>NUCLEOTIDE SEQUENCE [LARGE SCALE GENOMIC DNA]</scope>
    <source>
        <strain evidence="1 2">Sa1BUA6</strain>
    </source>
</reference>
<sequence length="61" mass="6878">MQQNRKIEEIQLETYSKILILTLFGFTSTLTNADESIPIEATAATEAQQVAQDYGDQKDQK</sequence>
<organism evidence="1 2">
    <name type="scientific">Acinetobacter pecorum</name>
    <dbReference type="NCBI Taxonomy" id="2762215"/>
    <lineage>
        <taxon>Bacteria</taxon>
        <taxon>Pseudomonadati</taxon>
        <taxon>Pseudomonadota</taxon>
        <taxon>Gammaproteobacteria</taxon>
        <taxon>Moraxellales</taxon>
        <taxon>Moraxellaceae</taxon>
        <taxon>Acinetobacter</taxon>
    </lineage>
</organism>
<dbReference type="EMBL" id="JACSPT010000027">
    <property type="protein sequence ID" value="MBD8010542.1"/>
    <property type="molecule type" value="Genomic_DNA"/>
</dbReference>
<proteinExistence type="predicted"/>
<protein>
    <submittedName>
        <fullName evidence="1">Uncharacterized protein</fullName>
    </submittedName>
</protein>
<evidence type="ECO:0000313" key="2">
    <source>
        <dbReference type="Proteomes" id="UP000621930"/>
    </source>
</evidence>
<evidence type="ECO:0000313" key="1">
    <source>
        <dbReference type="EMBL" id="MBD8010542.1"/>
    </source>
</evidence>